<dbReference type="InterPro" id="IPR034746">
    <property type="entry name" value="POTRA"/>
</dbReference>
<comment type="subcellular location">
    <subcellularLocation>
        <location evidence="9">Cell inner membrane</location>
        <topology evidence="9">Single-pass type II membrane protein</topology>
    </subcellularLocation>
    <subcellularLocation>
        <location evidence="1">Membrane</location>
    </subcellularLocation>
    <text evidence="9">Localizes to the division septum.</text>
</comment>
<dbReference type="AlphaFoldDB" id="A0A1M4T1W8"/>
<evidence type="ECO:0000313" key="12">
    <source>
        <dbReference type="Proteomes" id="UP000184327"/>
    </source>
</evidence>
<keyword evidence="3 9" id="KW-0997">Cell inner membrane</keyword>
<dbReference type="PANTHER" id="PTHR35851:SF1">
    <property type="entry name" value="CELL DIVISION PROTEIN FTSQ"/>
    <property type="match status" value="1"/>
</dbReference>
<keyword evidence="2 9" id="KW-1003">Cell membrane</keyword>
<evidence type="ECO:0000256" key="7">
    <source>
        <dbReference type="ARBA" id="ARBA00023136"/>
    </source>
</evidence>
<evidence type="ECO:0000256" key="1">
    <source>
        <dbReference type="ARBA" id="ARBA00004370"/>
    </source>
</evidence>
<dbReference type="STRING" id="1122156.SAMN02745117_00206"/>
<keyword evidence="6 9" id="KW-1133">Transmembrane helix</keyword>
<gene>
    <name evidence="9" type="primary">ftsQ</name>
    <name evidence="11" type="ORF">SAMN02745117_00206</name>
</gene>
<keyword evidence="8 9" id="KW-0131">Cell cycle</keyword>
<accession>A0A1M4T1W8</accession>
<evidence type="ECO:0000256" key="8">
    <source>
        <dbReference type="ARBA" id="ARBA00023306"/>
    </source>
</evidence>
<dbReference type="HAMAP" id="MF_00911">
    <property type="entry name" value="FtsQ_subfam"/>
    <property type="match status" value="1"/>
</dbReference>
<reference evidence="11 12" key="1">
    <citation type="submission" date="2016-11" db="EMBL/GenBank/DDBJ databases">
        <authorList>
            <person name="Jaros S."/>
            <person name="Januszkiewicz K."/>
            <person name="Wedrychowicz H."/>
        </authorList>
    </citation>
    <scope>NUCLEOTIDE SEQUENCE [LARGE SCALE GENOMIC DNA]</scope>
    <source>
        <strain evidence="11 12">DSM 16112</strain>
    </source>
</reference>
<comment type="similarity">
    <text evidence="9">Belongs to the FtsQ/DivIB family. FtsQ subfamily.</text>
</comment>
<dbReference type="GO" id="GO:0005886">
    <property type="term" value="C:plasma membrane"/>
    <property type="evidence" value="ECO:0007669"/>
    <property type="project" value="UniProtKB-SubCell"/>
</dbReference>
<dbReference type="RefSeq" id="WP_073353633.1">
    <property type="nucleotide sequence ID" value="NZ_FQUZ01000002.1"/>
</dbReference>
<dbReference type="InterPro" id="IPR045335">
    <property type="entry name" value="FtsQ_C_sf"/>
</dbReference>
<organism evidence="11 12">
    <name type="scientific">Lampropedia hyalina DSM 16112</name>
    <dbReference type="NCBI Taxonomy" id="1122156"/>
    <lineage>
        <taxon>Bacteria</taxon>
        <taxon>Pseudomonadati</taxon>
        <taxon>Pseudomonadota</taxon>
        <taxon>Betaproteobacteria</taxon>
        <taxon>Burkholderiales</taxon>
        <taxon>Comamonadaceae</taxon>
        <taxon>Lampropedia</taxon>
    </lineage>
</organism>
<dbReference type="InterPro" id="IPR005548">
    <property type="entry name" value="Cell_div_FtsQ/DivIB_C"/>
</dbReference>
<feature type="transmembrane region" description="Helical" evidence="9">
    <location>
        <begin position="20"/>
        <end position="39"/>
    </location>
</feature>
<keyword evidence="5 9" id="KW-0812">Transmembrane</keyword>
<evidence type="ECO:0000256" key="5">
    <source>
        <dbReference type="ARBA" id="ARBA00022692"/>
    </source>
</evidence>
<dbReference type="EMBL" id="FQUZ01000002">
    <property type="protein sequence ID" value="SHE38463.1"/>
    <property type="molecule type" value="Genomic_DNA"/>
</dbReference>
<dbReference type="InterPro" id="IPR026579">
    <property type="entry name" value="FtsQ"/>
</dbReference>
<evidence type="ECO:0000256" key="3">
    <source>
        <dbReference type="ARBA" id="ARBA00022519"/>
    </source>
</evidence>
<dbReference type="GO" id="GO:0090529">
    <property type="term" value="P:cell septum assembly"/>
    <property type="evidence" value="ECO:0007669"/>
    <property type="project" value="InterPro"/>
</dbReference>
<protein>
    <recommendedName>
        <fullName evidence="9">Cell division protein FtsQ</fullName>
    </recommendedName>
</protein>
<dbReference type="GO" id="GO:0032153">
    <property type="term" value="C:cell division site"/>
    <property type="evidence" value="ECO:0007669"/>
    <property type="project" value="UniProtKB-UniRule"/>
</dbReference>
<evidence type="ECO:0000256" key="9">
    <source>
        <dbReference type="HAMAP-Rule" id="MF_00911"/>
    </source>
</evidence>
<keyword evidence="4 9" id="KW-0132">Cell division</keyword>
<evidence type="ECO:0000259" key="10">
    <source>
        <dbReference type="PROSITE" id="PS51779"/>
    </source>
</evidence>
<comment type="subunit">
    <text evidence="9">Part of a complex composed of FtsB, FtsL and FtsQ.</text>
</comment>
<dbReference type="Pfam" id="PF08478">
    <property type="entry name" value="POTRA_1"/>
    <property type="match status" value="1"/>
</dbReference>
<evidence type="ECO:0000256" key="4">
    <source>
        <dbReference type="ARBA" id="ARBA00022618"/>
    </source>
</evidence>
<keyword evidence="7 9" id="KW-0472">Membrane</keyword>
<proteinExistence type="inferred from homology"/>
<dbReference type="Pfam" id="PF03799">
    <property type="entry name" value="FtsQ_DivIB_C"/>
    <property type="match status" value="1"/>
</dbReference>
<dbReference type="Gene3D" id="3.40.50.11690">
    <property type="entry name" value="Cell division protein FtsQ/DivIB"/>
    <property type="match status" value="1"/>
</dbReference>
<name>A0A1M4T1W8_9BURK</name>
<evidence type="ECO:0000256" key="6">
    <source>
        <dbReference type="ARBA" id="ARBA00022989"/>
    </source>
</evidence>
<evidence type="ECO:0000313" key="11">
    <source>
        <dbReference type="EMBL" id="SHE38463.1"/>
    </source>
</evidence>
<dbReference type="GO" id="GO:0043093">
    <property type="term" value="P:FtsZ-dependent cytokinesis"/>
    <property type="evidence" value="ECO:0007669"/>
    <property type="project" value="UniProtKB-UniRule"/>
</dbReference>
<dbReference type="InterPro" id="IPR013685">
    <property type="entry name" value="POTRA_FtsQ_type"/>
</dbReference>
<dbReference type="PROSITE" id="PS51779">
    <property type="entry name" value="POTRA"/>
    <property type="match status" value="1"/>
</dbReference>
<dbReference type="OrthoDB" id="9790370at2"/>
<evidence type="ECO:0000256" key="2">
    <source>
        <dbReference type="ARBA" id="ARBA00022475"/>
    </source>
</evidence>
<keyword evidence="12" id="KW-1185">Reference proteome</keyword>
<dbReference type="PANTHER" id="PTHR35851">
    <property type="entry name" value="CELL DIVISION PROTEIN FTSQ"/>
    <property type="match status" value="1"/>
</dbReference>
<feature type="domain" description="POTRA" evidence="10">
    <location>
        <begin position="44"/>
        <end position="113"/>
    </location>
</feature>
<dbReference type="Proteomes" id="UP000184327">
    <property type="component" value="Unassembled WGS sequence"/>
</dbReference>
<comment type="function">
    <text evidence="9">Essential cell division protein. May link together the upstream cell division proteins, which are predominantly cytoplasmic, with the downstream cell division proteins, which are predominantly periplasmic. May control correct divisome assembly.</text>
</comment>
<sequence length="268" mass="30177">MSHVVLRQPADVRLMNATASVVFTLVFALLAAAAFMWILRNPAFAIERVVVEGQPEHSNAMALQTNVMPRLQGNLFTLNLEQTQQAFEEMPWVRNAIVKRIFPGTLQVELEEHVPAALWEENQNDSLMVNRQGEVFEANRGEVEHESLPRLSGPREHSAQVLAMYQRVQPLLESHHMHPHALFLNARGNWQAVLANNAVLELGAGQPDEVAWRLERFLQSLPAALEPLERTSQSLEYADLRHGNGYAIRLKGVVTGKSAAQPVRRPRR</sequence>
<dbReference type="Gene3D" id="3.10.20.310">
    <property type="entry name" value="membrane protein fhac"/>
    <property type="match status" value="1"/>
</dbReference>